<organism evidence="2 4">
    <name type="scientific">Fluoribacter gormanii</name>
    <dbReference type="NCBI Taxonomy" id="464"/>
    <lineage>
        <taxon>Bacteria</taxon>
        <taxon>Pseudomonadati</taxon>
        <taxon>Pseudomonadota</taxon>
        <taxon>Gammaproteobacteria</taxon>
        <taxon>Legionellales</taxon>
        <taxon>Legionellaceae</taxon>
        <taxon>Fluoribacter</taxon>
    </lineage>
</organism>
<evidence type="ECO:0000313" key="2">
    <source>
        <dbReference type="EMBL" id="STO23459.1"/>
    </source>
</evidence>
<evidence type="ECO:0000313" key="3">
    <source>
        <dbReference type="Proteomes" id="UP000186808"/>
    </source>
</evidence>
<proteinExistence type="predicted"/>
<reference evidence="2 4" key="2">
    <citation type="submission" date="2018-06" db="EMBL/GenBank/DDBJ databases">
        <authorList>
            <consortium name="Pathogen Informatics"/>
            <person name="Doyle S."/>
        </authorList>
    </citation>
    <scope>NUCLEOTIDE SEQUENCE [LARGE SCALE GENOMIC DNA]</scope>
    <source>
        <strain evidence="2 4">NCTC11401</strain>
    </source>
</reference>
<protein>
    <submittedName>
        <fullName evidence="2">Uncharacterized protein</fullName>
    </submittedName>
</protein>
<evidence type="ECO:0000313" key="4">
    <source>
        <dbReference type="Proteomes" id="UP000254374"/>
    </source>
</evidence>
<evidence type="ECO:0000313" key="1">
    <source>
        <dbReference type="EMBL" id="SIR30821.1"/>
    </source>
</evidence>
<dbReference type="EMBL" id="UGGV01000001">
    <property type="protein sequence ID" value="STO23459.1"/>
    <property type="molecule type" value="Genomic_DNA"/>
</dbReference>
<name>A0A377GF82_9GAMM</name>
<gene>
    <name evidence="2" type="ORF">NCTC11401_00252</name>
    <name evidence="1" type="ORF">SAMN05421777_1108</name>
</gene>
<dbReference type="Proteomes" id="UP000254374">
    <property type="component" value="Unassembled WGS sequence"/>
</dbReference>
<keyword evidence="3" id="KW-1185">Reference proteome</keyword>
<dbReference type="AlphaFoldDB" id="A0A377GF82"/>
<accession>A0A377GF82</accession>
<dbReference type="EMBL" id="FTNL01000010">
    <property type="protein sequence ID" value="SIR30821.1"/>
    <property type="molecule type" value="Genomic_DNA"/>
</dbReference>
<dbReference type="Proteomes" id="UP000186808">
    <property type="component" value="Unassembled WGS sequence"/>
</dbReference>
<dbReference type="RefSeq" id="WP_058467406.1">
    <property type="nucleotide sequence ID" value="NZ_CAAAIX010000010.1"/>
</dbReference>
<reference evidence="1 3" key="1">
    <citation type="submission" date="2017-01" db="EMBL/GenBank/DDBJ databases">
        <authorList>
            <person name="Varghese N."/>
            <person name="Submissions S."/>
        </authorList>
    </citation>
    <scope>NUCLEOTIDE SEQUENCE [LARGE SCALE GENOMIC DNA]</scope>
    <source>
        <strain evidence="1 3">ATCC 33342</strain>
    </source>
</reference>
<sequence>MTQNRNQFSSWFVTDNDRVKALVKHEIKKMKNDLFRYIEDSNELETCSEVGSLCSSIANKYLNYLQLLDQKAITNTPKILGRKLSWSEHFIQIEFLEQKLALSLDVEEQKALLLEIISLYQCVPYTEFSVSNRVQLDSIQLQQLFFKREFNLWLEGFVDFWNKSEMTHTGLAAVFYDWNVEQQQAAMNYFADPKFADLVNAIFFYKIYPDKLFVDVIHPQKLISVQMRLSVLHYSIELMQQKLYEIALQNGLASNIDYFLHDEELPQGIRIEINEEFRQMIQSAVKRLKLNSNPNHAKPETVDYVSDLRRAYKFWFNPNRLIDTVMVLKQNLLSGPEGQEKSSILFRKKMVSLYSQLTTSECVDLYGYFANTDTQSLLNTFFNITHRDTVDWLPSLNNEEKAALVEVFDALCCVIDALCIELGNRHLLTEPYRFDLADSNLEIGQSNRDAVFRVITIYKRINTIQNDVIEQLFQSIED</sequence>